<dbReference type="AlphaFoldDB" id="R0KPE3"/>
<reference evidence="12 13" key="2">
    <citation type="journal article" date="2013" name="PLoS Genet.">
        <title>Comparative genome structure, secondary metabolite, and effector coding capacity across Cochliobolus pathogens.</title>
        <authorList>
            <person name="Condon B.J."/>
            <person name="Leng Y."/>
            <person name="Wu D."/>
            <person name="Bushley K.E."/>
            <person name="Ohm R.A."/>
            <person name="Otillar R."/>
            <person name="Martin J."/>
            <person name="Schackwitz W."/>
            <person name="Grimwood J."/>
            <person name="MohdZainudin N."/>
            <person name="Xue C."/>
            <person name="Wang R."/>
            <person name="Manning V.A."/>
            <person name="Dhillon B."/>
            <person name="Tu Z.J."/>
            <person name="Steffenson B.J."/>
            <person name="Salamov A."/>
            <person name="Sun H."/>
            <person name="Lowry S."/>
            <person name="LaButti K."/>
            <person name="Han J."/>
            <person name="Copeland A."/>
            <person name="Lindquist E."/>
            <person name="Barry K."/>
            <person name="Schmutz J."/>
            <person name="Baker S.E."/>
            <person name="Ciuffetti L.M."/>
            <person name="Grigoriev I.V."/>
            <person name="Zhong S."/>
            <person name="Turgeon B.G."/>
        </authorList>
    </citation>
    <scope>NUCLEOTIDE SEQUENCE [LARGE SCALE GENOMIC DNA]</scope>
    <source>
        <strain evidence="13">28A</strain>
    </source>
</reference>
<reference evidence="12 13" key="1">
    <citation type="journal article" date="2012" name="PLoS Pathog.">
        <title>Diverse lifestyles and strategies of plant pathogenesis encoded in the genomes of eighteen Dothideomycetes fungi.</title>
        <authorList>
            <person name="Ohm R.A."/>
            <person name="Feau N."/>
            <person name="Henrissat B."/>
            <person name="Schoch C.L."/>
            <person name="Horwitz B.A."/>
            <person name="Barry K.W."/>
            <person name="Condon B.J."/>
            <person name="Copeland A.C."/>
            <person name="Dhillon B."/>
            <person name="Glaser F."/>
            <person name="Hesse C.N."/>
            <person name="Kosti I."/>
            <person name="LaButti K."/>
            <person name="Lindquist E.A."/>
            <person name="Lucas S."/>
            <person name="Salamov A.A."/>
            <person name="Bradshaw R.E."/>
            <person name="Ciuffetti L."/>
            <person name="Hamelin R.C."/>
            <person name="Kema G.H.J."/>
            <person name="Lawrence C."/>
            <person name="Scott J.A."/>
            <person name="Spatafora J.W."/>
            <person name="Turgeon B.G."/>
            <person name="de Wit P.J.G.M."/>
            <person name="Zhong S."/>
            <person name="Goodwin S.B."/>
            <person name="Grigoriev I.V."/>
        </authorList>
    </citation>
    <scope>NUCLEOTIDE SEQUENCE [LARGE SCALE GENOMIC DNA]</scope>
    <source>
        <strain evidence="13">28A</strain>
    </source>
</reference>
<dbReference type="HOGENOM" id="CLU_007254_1_0_1"/>
<dbReference type="PROSITE" id="PS50174">
    <property type="entry name" value="G_PATCH"/>
    <property type="match status" value="1"/>
</dbReference>
<name>R0KPE3_EXST2</name>
<dbReference type="InterPro" id="IPR036867">
    <property type="entry name" value="R3H_dom_sf"/>
</dbReference>
<dbReference type="GO" id="GO:0005634">
    <property type="term" value="C:nucleus"/>
    <property type="evidence" value="ECO:0007669"/>
    <property type="project" value="UniProtKB-SubCell"/>
</dbReference>
<dbReference type="InterPro" id="IPR034082">
    <property type="entry name" value="R3H_G-patch"/>
</dbReference>
<dbReference type="PROSITE" id="PS51061">
    <property type="entry name" value="R3H"/>
    <property type="match status" value="1"/>
</dbReference>
<dbReference type="OrthoDB" id="21470at2759"/>
<evidence type="ECO:0000313" key="13">
    <source>
        <dbReference type="Proteomes" id="UP000016935"/>
    </source>
</evidence>
<dbReference type="STRING" id="671987.R0KPE3"/>
<dbReference type="EMBL" id="KB908504">
    <property type="protein sequence ID" value="EOA89717.1"/>
    <property type="molecule type" value="Genomic_DNA"/>
</dbReference>
<feature type="region of interest" description="Disordered" evidence="9">
    <location>
        <begin position="625"/>
        <end position="653"/>
    </location>
</feature>
<feature type="compositionally biased region" description="Basic residues" evidence="9">
    <location>
        <begin position="588"/>
        <end position="597"/>
    </location>
</feature>
<feature type="domain" description="G-patch" evidence="10">
    <location>
        <begin position="833"/>
        <end position="876"/>
    </location>
</feature>
<dbReference type="eggNOG" id="KOG0154">
    <property type="taxonomic scope" value="Eukaryota"/>
</dbReference>
<dbReference type="Pfam" id="PF01585">
    <property type="entry name" value="G-patch"/>
    <property type="match status" value="1"/>
</dbReference>
<feature type="compositionally biased region" description="Basic residues" evidence="9">
    <location>
        <begin position="87"/>
        <end position="101"/>
    </location>
</feature>
<dbReference type="SUPFAM" id="SSF82708">
    <property type="entry name" value="R3H domain"/>
    <property type="match status" value="1"/>
</dbReference>
<evidence type="ECO:0000256" key="6">
    <source>
        <dbReference type="ARBA" id="ARBA00022664"/>
    </source>
</evidence>
<feature type="domain" description="R3H" evidence="11">
    <location>
        <begin position="699"/>
        <end position="761"/>
    </location>
</feature>
<feature type="region of interest" description="Disordered" evidence="9">
    <location>
        <begin position="576"/>
        <end position="605"/>
    </location>
</feature>
<dbReference type="Proteomes" id="UP000016935">
    <property type="component" value="Unassembled WGS sequence"/>
</dbReference>
<evidence type="ECO:0000256" key="5">
    <source>
        <dbReference type="ARBA" id="ARBA00022490"/>
    </source>
</evidence>
<evidence type="ECO:0000256" key="7">
    <source>
        <dbReference type="ARBA" id="ARBA00023187"/>
    </source>
</evidence>
<keyword evidence="13" id="KW-1185">Reference proteome</keyword>
<organism evidence="12 13">
    <name type="scientific">Exserohilum turcicum (strain 28A)</name>
    <name type="common">Northern leaf blight fungus</name>
    <name type="synonym">Setosphaeria turcica</name>
    <dbReference type="NCBI Taxonomy" id="671987"/>
    <lineage>
        <taxon>Eukaryota</taxon>
        <taxon>Fungi</taxon>
        <taxon>Dikarya</taxon>
        <taxon>Ascomycota</taxon>
        <taxon>Pezizomycotina</taxon>
        <taxon>Dothideomycetes</taxon>
        <taxon>Pleosporomycetidae</taxon>
        <taxon>Pleosporales</taxon>
        <taxon>Pleosporineae</taxon>
        <taxon>Pleosporaceae</taxon>
        <taxon>Exserohilum</taxon>
    </lineage>
</organism>
<feature type="region of interest" description="Disordered" evidence="9">
    <location>
        <begin position="503"/>
        <end position="539"/>
    </location>
</feature>
<keyword evidence="7" id="KW-0508">mRNA splicing</keyword>
<dbReference type="InterPro" id="IPR000467">
    <property type="entry name" value="G_patch_dom"/>
</dbReference>
<evidence type="ECO:0000259" key="10">
    <source>
        <dbReference type="PROSITE" id="PS50174"/>
    </source>
</evidence>
<dbReference type="GO" id="GO:0006397">
    <property type="term" value="P:mRNA processing"/>
    <property type="evidence" value="ECO:0007669"/>
    <property type="project" value="UniProtKB-KW"/>
</dbReference>
<dbReference type="GO" id="GO:0008380">
    <property type="term" value="P:RNA splicing"/>
    <property type="evidence" value="ECO:0007669"/>
    <property type="project" value="UniProtKB-KW"/>
</dbReference>
<gene>
    <name evidence="12" type="ORF">SETTUDRAFT_26045</name>
</gene>
<sequence length="876" mass="96514">MEARREESRPRVRWRSCGEPQVICGSTQVVVVAGEGWLSPGYVTELPPRFWKAARVRCHVPLPAQADEGRCEDARLVVQEVVPAPRRRRRHHDYRPRHRRPGASPLSCPHRNLNLNLNPNIALVAAAAMSRGKKKGKSKSNAKGGSAKSTPHRAPAKRHSLRDEAIAPKFSLKDEARWMSSHRTTAFEAGNKLRNMPIQFVSAGHLQGTLKEPSQAEPATPESPASMPDNAEAMAHMAIRSPSPVPSEASSSSADEVLFRGRAAQPAAAPSTNTPHNPTPAPLVPSSHPATASTTEQPTLPTETAEAQAPAEPGSDADQVDQRQFAKRRRGRPAWEGTTPEWEHRSKPNIGWLPAAERPNTHADSRDAALDDSMQNVEDFGFTEDLLAASAFAHREMDLDAGNHNDWEPASAIEGAGQNGKDSAGWDSDLLHDFDDLSTSSDVVDTIVQILSKRTRKSGLHYLCVYEGSVADDARWLPATFLKKPAEKRMIQVFEDEAFEREQQMLTSSDSADEYEDVDEEDDDDDDDEDDDEDAYADELDDETIARVLQKQEELGLGADELLLYGGDDFFGAPSRSKDASFGGYGRSNKKRQNRVRSNREPSFPSASAMVAALEMDPYGAFDIMDTERPSLKPKKKGRRGQPPPELDDSDLNEQLQNAWAADRAKKRLKKAEREELRQQGLLGRKGKSPSLKVKYQGGIDMEDIVEELREFMVGDMHTLSLPPMEAYRRATVHQVAAFFDLSSRSRGDGMNRFTVLSKTNRTRTYTDDEFGIAIQKKGFQQRLRGPLYSQGGGGRPGKFSTVKHKQGGVRSRPQLGYKDGETVGANAPELGPENKGHALMMKMGWSTGTALGATDNKGILKPIPHTVKTNKAGLQ</sequence>
<dbReference type="InterPro" id="IPR051189">
    <property type="entry name" value="Splicing_assoc_domain"/>
</dbReference>
<dbReference type="SMART" id="SM00393">
    <property type="entry name" value="R3H"/>
    <property type="match status" value="1"/>
</dbReference>
<dbReference type="InterPro" id="IPR001374">
    <property type="entry name" value="R3H_dom"/>
</dbReference>
<feature type="region of interest" description="Disordered" evidence="9">
    <location>
        <begin position="788"/>
        <end position="833"/>
    </location>
</feature>
<dbReference type="Gene3D" id="3.30.1370.50">
    <property type="entry name" value="R3H-like domain"/>
    <property type="match status" value="1"/>
</dbReference>
<feature type="compositionally biased region" description="Acidic residues" evidence="9">
    <location>
        <begin position="511"/>
        <end position="539"/>
    </location>
</feature>
<dbReference type="GO" id="GO:0005737">
    <property type="term" value="C:cytoplasm"/>
    <property type="evidence" value="ECO:0007669"/>
    <property type="project" value="UniProtKB-SubCell"/>
</dbReference>
<dbReference type="GeneID" id="19402970"/>
<feature type="compositionally biased region" description="Basic residues" evidence="9">
    <location>
        <begin position="131"/>
        <end position="140"/>
    </location>
</feature>
<evidence type="ECO:0000256" key="2">
    <source>
        <dbReference type="ARBA" id="ARBA00004496"/>
    </source>
</evidence>
<dbReference type="Pfam" id="PF01424">
    <property type="entry name" value="R3H"/>
    <property type="match status" value="1"/>
</dbReference>
<feature type="compositionally biased region" description="Low complexity" evidence="9">
    <location>
        <begin position="298"/>
        <end position="313"/>
    </location>
</feature>
<dbReference type="CDD" id="cd02646">
    <property type="entry name" value="R3H_G-patch"/>
    <property type="match status" value="1"/>
</dbReference>
<feature type="region of interest" description="Disordered" evidence="9">
    <location>
        <begin position="209"/>
        <end position="228"/>
    </location>
</feature>
<evidence type="ECO:0000256" key="4">
    <source>
        <dbReference type="ARBA" id="ARBA00018964"/>
    </source>
</evidence>
<evidence type="ECO:0000256" key="9">
    <source>
        <dbReference type="SAM" id="MobiDB-lite"/>
    </source>
</evidence>
<dbReference type="SMART" id="SM00443">
    <property type="entry name" value="G_patch"/>
    <property type="match status" value="1"/>
</dbReference>
<evidence type="ECO:0000256" key="1">
    <source>
        <dbReference type="ARBA" id="ARBA00004123"/>
    </source>
</evidence>
<comment type="similarity">
    <text evidence="3">Belongs to the SQS1 family.</text>
</comment>
<dbReference type="GO" id="GO:0003676">
    <property type="term" value="F:nucleic acid binding"/>
    <property type="evidence" value="ECO:0007669"/>
    <property type="project" value="UniProtKB-UniRule"/>
</dbReference>
<keyword evidence="8" id="KW-0539">Nucleus</keyword>
<evidence type="ECO:0000313" key="12">
    <source>
        <dbReference type="EMBL" id="EOA89717.1"/>
    </source>
</evidence>
<accession>R0KPE3</accession>
<feature type="region of interest" description="Disordered" evidence="9">
    <location>
        <begin position="87"/>
        <end position="111"/>
    </location>
</feature>
<evidence type="ECO:0000256" key="8">
    <source>
        <dbReference type="ARBA" id="ARBA00023242"/>
    </source>
</evidence>
<dbReference type="PANTHER" id="PTHR14195">
    <property type="entry name" value="G PATCH DOMAIN CONTAINING PROTEIN 2"/>
    <property type="match status" value="1"/>
</dbReference>
<protein>
    <recommendedName>
        <fullName evidence="4">Protein SQS1</fullName>
    </recommendedName>
</protein>
<feature type="compositionally biased region" description="Basic residues" evidence="9">
    <location>
        <begin position="150"/>
        <end position="160"/>
    </location>
</feature>
<feature type="compositionally biased region" description="Polar residues" evidence="9">
    <location>
        <begin position="288"/>
        <end position="297"/>
    </location>
</feature>
<feature type="region of interest" description="Disordered" evidence="9">
    <location>
        <begin position="128"/>
        <end position="168"/>
    </location>
</feature>
<feature type="region of interest" description="Disordered" evidence="9">
    <location>
        <begin position="263"/>
        <end position="366"/>
    </location>
</feature>
<dbReference type="RefSeq" id="XP_008022405.1">
    <property type="nucleotide sequence ID" value="XM_008024214.1"/>
</dbReference>
<evidence type="ECO:0000256" key="3">
    <source>
        <dbReference type="ARBA" id="ARBA00010306"/>
    </source>
</evidence>
<evidence type="ECO:0000259" key="11">
    <source>
        <dbReference type="PROSITE" id="PS51061"/>
    </source>
</evidence>
<keyword evidence="6" id="KW-0507">mRNA processing</keyword>
<proteinExistence type="inferred from homology"/>
<comment type="subcellular location">
    <subcellularLocation>
        <location evidence="2">Cytoplasm</location>
    </subcellularLocation>
    <subcellularLocation>
        <location evidence="1">Nucleus</location>
    </subcellularLocation>
</comment>
<keyword evidence="5" id="KW-0963">Cytoplasm</keyword>